<dbReference type="AlphaFoldDB" id="A0A1U8A6U5"/>
<gene>
    <name evidence="3" type="primary">LOC104601385</name>
</gene>
<dbReference type="KEGG" id="nnu:104601385"/>
<sequence>MADYTPNLDDGELWLPSDIFPDEVSAKFSPEFPCELTYMEDLARQLAAYALLERNQNAVKPPPNLPPNLEFRRPRQHSSVAPPRTGFGLGFGGNPTFGVGGRHLYASGNYCFSPGSLPVYQVRPMKPVQPQVEGCVQQPRARVLQSQRQNQVQNSFFPFQVNGSVTGGFVREYGGTGVFLPRIATSADVKKKQNVKNGEEYQQRPSIRKVGLGKQEGFKPPSEMGLPQDWTY</sequence>
<feature type="region of interest" description="Disordered" evidence="1">
    <location>
        <begin position="210"/>
        <end position="232"/>
    </location>
</feature>
<dbReference type="OrthoDB" id="1888697at2759"/>
<reference evidence="3" key="1">
    <citation type="submission" date="2025-08" db="UniProtKB">
        <authorList>
            <consortium name="RefSeq"/>
        </authorList>
    </citation>
    <scope>IDENTIFICATION</scope>
</reference>
<dbReference type="OMA" id="CMEDFAG"/>
<dbReference type="PANTHER" id="PTHR33356">
    <property type="entry name" value="TIP41-LIKE PROTEIN"/>
    <property type="match status" value="1"/>
</dbReference>
<keyword evidence="2" id="KW-1185">Reference proteome</keyword>
<name>A0A1U8A6U5_NELNU</name>
<dbReference type="PANTHER" id="PTHR33356:SF34">
    <property type="match status" value="1"/>
</dbReference>
<organism evidence="2 3">
    <name type="scientific">Nelumbo nucifera</name>
    <name type="common">Sacred lotus</name>
    <dbReference type="NCBI Taxonomy" id="4432"/>
    <lineage>
        <taxon>Eukaryota</taxon>
        <taxon>Viridiplantae</taxon>
        <taxon>Streptophyta</taxon>
        <taxon>Embryophyta</taxon>
        <taxon>Tracheophyta</taxon>
        <taxon>Spermatophyta</taxon>
        <taxon>Magnoliopsida</taxon>
        <taxon>Proteales</taxon>
        <taxon>Nelumbonaceae</taxon>
        <taxon>Nelumbo</taxon>
    </lineage>
</organism>
<evidence type="ECO:0000313" key="2">
    <source>
        <dbReference type="Proteomes" id="UP000189703"/>
    </source>
</evidence>
<protein>
    <submittedName>
        <fullName evidence="3">Uncharacterized protein LOC104601385 isoform X1</fullName>
    </submittedName>
</protein>
<feature type="region of interest" description="Disordered" evidence="1">
    <location>
        <begin position="58"/>
        <end position="85"/>
    </location>
</feature>
<dbReference type="Proteomes" id="UP000189703">
    <property type="component" value="Unplaced"/>
</dbReference>
<accession>A0A1U8A6U5</accession>
<evidence type="ECO:0000313" key="3">
    <source>
        <dbReference type="RefSeq" id="XP_010262984.1"/>
    </source>
</evidence>
<dbReference type="RefSeq" id="XP_010262984.1">
    <property type="nucleotide sequence ID" value="XM_010264682.2"/>
</dbReference>
<proteinExistence type="predicted"/>
<dbReference type="InParanoid" id="A0A1U8A6U5"/>
<evidence type="ECO:0000256" key="1">
    <source>
        <dbReference type="SAM" id="MobiDB-lite"/>
    </source>
</evidence>
<dbReference type="GeneID" id="104601385"/>
<dbReference type="eggNOG" id="ENOG502S4IC">
    <property type="taxonomic scope" value="Eukaryota"/>
</dbReference>